<evidence type="ECO:0000313" key="1">
    <source>
        <dbReference type="EMBL" id="AGA18416.1"/>
    </source>
</evidence>
<organism evidence="1">
    <name type="scientific">uncultured marine virus</name>
    <dbReference type="NCBI Taxonomy" id="186617"/>
    <lineage>
        <taxon>Viruses</taxon>
        <taxon>environmental samples</taxon>
    </lineage>
</organism>
<dbReference type="EMBL" id="JX904501">
    <property type="protein sequence ID" value="AGA18416.1"/>
    <property type="molecule type" value="Genomic_DNA"/>
</dbReference>
<protein>
    <submittedName>
        <fullName evidence="1">Uncharacterized protein</fullName>
    </submittedName>
</protein>
<sequence>MPKGLKETSSLIVISAFAAESAPATFSSVRVDLQLNPLDNEVFVVYGIDIDASQPALVPGTTTQTNASISTTQRTTVGGINQSNVMAAQKITTQEVGGAAVTNMFSSDSAPSTQLEYLGILATNDFFVNVESLNNPVSMAANVRLYGVRARADASIYSALVQSELLS</sequence>
<name>S4TE57_9VIRU</name>
<reference evidence="1" key="1">
    <citation type="journal article" date="2013" name="ISME J.">
        <title>Previously unknown and highly divergent ssDNA viruses populate the oceans.</title>
        <authorList>
            <person name="Labonte J.M."/>
            <person name="Suttle C.A."/>
        </authorList>
    </citation>
    <scope>NUCLEOTIDE SEQUENCE</scope>
</reference>
<proteinExistence type="predicted"/>
<accession>S4TE57</accession>